<dbReference type="HOGENOM" id="CLU_2995247_0_0_6"/>
<dbReference type="STRING" id="40754.THII_1101"/>
<name>A0A090ACF1_9GAMM</name>
<gene>
    <name evidence="1" type="ORF">THII_1101</name>
</gene>
<dbReference type="AlphaFoldDB" id="A0A090ACF1"/>
<evidence type="ECO:0000313" key="1">
    <source>
        <dbReference type="EMBL" id="BAP55398.1"/>
    </source>
</evidence>
<sequence length="57" mass="6098">MKQSGIREQSRKLGMVRTTAFGGAHANSGCLSKIKLVFEEVKTPPTPVFKGGSYGLT</sequence>
<evidence type="ECO:0000313" key="2">
    <source>
        <dbReference type="Proteomes" id="UP000031623"/>
    </source>
</evidence>
<dbReference type="KEGG" id="tig:THII_1101"/>
<reference evidence="1 2" key="1">
    <citation type="journal article" date="2014" name="ISME J.">
        <title>Ecophysiology of Thioploca ingrica as revealed by the complete genome sequence supplemented with proteomic evidence.</title>
        <authorList>
            <person name="Kojima H."/>
            <person name="Ogura Y."/>
            <person name="Yamamoto N."/>
            <person name="Togashi T."/>
            <person name="Mori H."/>
            <person name="Watanabe T."/>
            <person name="Nemoto F."/>
            <person name="Kurokawa K."/>
            <person name="Hayashi T."/>
            <person name="Fukui M."/>
        </authorList>
    </citation>
    <scope>NUCLEOTIDE SEQUENCE [LARGE SCALE GENOMIC DNA]</scope>
</reference>
<proteinExistence type="predicted"/>
<organism evidence="1 2">
    <name type="scientific">Thioploca ingrica</name>
    <dbReference type="NCBI Taxonomy" id="40754"/>
    <lineage>
        <taxon>Bacteria</taxon>
        <taxon>Pseudomonadati</taxon>
        <taxon>Pseudomonadota</taxon>
        <taxon>Gammaproteobacteria</taxon>
        <taxon>Thiotrichales</taxon>
        <taxon>Thiotrichaceae</taxon>
        <taxon>Thioploca</taxon>
    </lineage>
</organism>
<protein>
    <submittedName>
        <fullName evidence="1">Uncharacterized protein</fullName>
    </submittedName>
</protein>
<dbReference type="Proteomes" id="UP000031623">
    <property type="component" value="Chromosome"/>
</dbReference>
<dbReference type="EMBL" id="AP014633">
    <property type="protein sequence ID" value="BAP55398.1"/>
    <property type="molecule type" value="Genomic_DNA"/>
</dbReference>
<accession>A0A090ACF1</accession>
<keyword evidence="2" id="KW-1185">Reference proteome</keyword>